<feature type="domain" description="Aminoglycoside phosphotransferase" evidence="2">
    <location>
        <begin position="101"/>
        <end position="334"/>
    </location>
</feature>
<dbReference type="SUPFAM" id="SSF56112">
    <property type="entry name" value="Protein kinase-like (PK-like)"/>
    <property type="match status" value="1"/>
</dbReference>
<gene>
    <name evidence="3" type="primary">AIM9_2</name>
    <name evidence="3" type="ORF">Hypma_000369</name>
</gene>
<dbReference type="InterPro" id="IPR011009">
    <property type="entry name" value="Kinase-like_dom_sf"/>
</dbReference>
<proteinExistence type="predicted"/>
<dbReference type="AlphaFoldDB" id="A0A369JAW9"/>
<evidence type="ECO:0000259" key="2">
    <source>
        <dbReference type="Pfam" id="PF01636"/>
    </source>
</evidence>
<dbReference type="InterPro" id="IPR051678">
    <property type="entry name" value="AGP_Transferase"/>
</dbReference>
<comment type="caution">
    <text evidence="3">The sequence shown here is derived from an EMBL/GenBank/DDBJ whole genome shotgun (WGS) entry which is preliminary data.</text>
</comment>
<dbReference type="InterPro" id="IPR002575">
    <property type="entry name" value="Aminoglycoside_PTrfase"/>
</dbReference>
<keyword evidence="4" id="KW-1185">Reference proteome</keyword>
<evidence type="ECO:0000313" key="3">
    <source>
        <dbReference type="EMBL" id="RDB18360.1"/>
    </source>
</evidence>
<dbReference type="STRING" id="39966.A0A369JAW9"/>
<dbReference type="PANTHER" id="PTHR21310:SF15">
    <property type="entry name" value="AMINOGLYCOSIDE PHOSPHOTRANSFERASE DOMAIN-CONTAINING PROTEIN"/>
    <property type="match status" value="1"/>
</dbReference>
<evidence type="ECO:0000313" key="4">
    <source>
        <dbReference type="Proteomes" id="UP000076154"/>
    </source>
</evidence>
<dbReference type="EMBL" id="LUEZ02000102">
    <property type="protein sequence ID" value="RDB18360.1"/>
    <property type="molecule type" value="Genomic_DNA"/>
</dbReference>
<organism evidence="3 4">
    <name type="scientific">Hypsizygus marmoreus</name>
    <name type="common">White beech mushroom</name>
    <name type="synonym">Agaricus marmoreus</name>
    <dbReference type="NCBI Taxonomy" id="39966"/>
    <lineage>
        <taxon>Eukaryota</taxon>
        <taxon>Fungi</taxon>
        <taxon>Dikarya</taxon>
        <taxon>Basidiomycota</taxon>
        <taxon>Agaricomycotina</taxon>
        <taxon>Agaricomycetes</taxon>
        <taxon>Agaricomycetidae</taxon>
        <taxon>Agaricales</taxon>
        <taxon>Tricholomatineae</taxon>
        <taxon>Lyophyllaceae</taxon>
        <taxon>Hypsizygus</taxon>
    </lineage>
</organism>
<feature type="compositionally biased region" description="Polar residues" evidence="1">
    <location>
        <begin position="453"/>
        <end position="464"/>
    </location>
</feature>
<dbReference type="PANTHER" id="PTHR21310">
    <property type="entry name" value="AMINOGLYCOSIDE PHOSPHOTRANSFERASE-RELATED-RELATED"/>
    <property type="match status" value="1"/>
</dbReference>
<feature type="region of interest" description="Disordered" evidence="1">
    <location>
        <begin position="445"/>
        <end position="464"/>
    </location>
</feature>
<reference evidence="3" key="1">
    <citation type="submission" date="2018-04" db="EMBL/GenBank/DDBJ databases">
        <title>Whole genome sequencing of Hypsizygus marmoreus.</title>
        <authorList>
            <person name="Choi I.-G."/>
            <person name="Min B."/>
            <person name="Kim J.-G."/>
            <person name="Kim S."/>
            <person name="Oh Y.-L."/>
            <person name="Kong W.-S."/>
            <person name="Park H."/>
            <person name="Jeong J."/>
            <person name="Song E.-S."/>
        </authorList>
    </citation>
    <scope>NUCLEOTIDE SEQUENCE [LARGE SCALE GENOMIC DNA]</scope>
    <source>
        <strain evidence="3">51987-8</strain>
    </source>
</reference>
<accession>A0A369JAW9</accession>
<dbReference type="Proteomes" id="UP000076154">
    <property type="component" value="Unassembled WGS sequence"/>
</dbReference>
<protein>
    <submittedName>
        <fullName evidence="3">Altered inheritance of mitochondria protein 9, mitochondrial</fullName>
    </submittedName>
</protein>
<evidence type="ECO:0000256" key="1">
    <source>
        <dbReference type="SAM" id="MobiDB-lite"/>
    </source>
</evidence>
<dbReference type="Gene3D" id="3.90.1200.10">
    <property type="match status" value="1"/>
</dbReference>
<dbReference type="InParanoid" id="A0A369JAW9"/>
<sequence>MNQFTHDIPSIHDLMKAHENYMLCLPAIEREQSNTLTESLNISALSEIASRGFNQVMNTCNASTLPWLTTTQIFNLSFRDEKIKAIARINMPYGGGVHTVPPVKERKDRVQSEAATLKWLHVHSSIPVPRIFTYDPDPCNNVGAAYIIEERILGRALNEIWGDLSLEARHKVVKQLAHIQAELLRTSFSMIGSLYEDTSAPAGSPFRIGRRAPPVQIERNQVERGPWAMPREFFRSLITEQLQEIRSDEGKIWTEREQDGVDNSAFQIDDFKQLYAAILHLVNDVRLLDEWEPSFCLTHPDLTTTNILVDYADPTSILAIIDWEGARIQPWWFESIAPEFIWEELENPPPEKAIDVDSEITWSDVCNEWNDIVTRVEPPGLHSEMGYFLSRLHCLVDGDYATWVTSIDFVVDFVREWRRRWPQLHDPAFGPLDSILREHRPDFSLEDQKDDTNTGISLATNTSQ</sequence>
<dbReference type="Pfam" id="PF01636">
    <property type="entry name" value="APH"/>
    <property type="match status" value="1"/>
</dbReference>
<dbReference type="OrthoDB" id="10003767at2759"/>
<name>A0A369JAW9_HYPMA</name>